<dbReference type="EMBL" id="CP130612">
    <property type="protein sequence ID" value="WKW13631.1"/>
    <property type="molecule type" value="Genomic_DNA"/>
</dbReference>
<sequence>MSVALRPAPGQVRSYRFPDTDEATLPNGLRVIVARMPRLPIVTVLALVDAGAVDDPEGREGLAALTARALAEGSGALDGAAIADRFEGWGTSFDASVDWDSTVARVTVTPSRLEAAFGLFAEVLRAPAFPAADVARKRDERLDDLTQLLAEPRGLADVRFTGTLFAGARYGRPIGGSARSVPGLDAEMLRAFHRAHYGPRTTTLFFVGDITLDAAVALAERAMGDWASDARASRRAASAAPQARETRRTRIITKADAPQSELRVGHVGIARGHPDYLAIVVMNAILGGLFSSRINLNLRERHAFTYGASSGFDARRAAGPFVVSTAVKSEVTDRAVQEILREIDALRAAPPSAAELSLATEYLAGVFPIRFETTAAVAGALAGATVHGLGADWFRTYRDRVQAVTDAEVHRVAREQLDPSRLLVLAVGDPTAIAAPLQALGHGDFAVLSATDDPSEQP</sequence>
<name>A0AA49K2E2_9BACT</name>
<evidence type="ECO:0000313" key="3">
    <source>
        <dbReference type="EMBL" id="WKW13631.1"/>
    </source>
</evidence>
<dbReference type="InterPro" id="IPR011765">
    <property type="entry name" value="Pept_M16_N"/>
</dbReference>
<proteinExistence type="predicted"/>
<evidence type="ECO:0000313" key="5">
    <source>
        <dbReference type="Proteomes" id="UP001229955"/>
    </source>
</evidence>
<dbReference type="AlphaFoldDB" id="A0AA49K2E2"/>
<dbReference type="PANTHER" id="PTHR11851">
    <property type="entry name" value="METALLOPROTEASE"/>
    <property type="match status" value="1"/>
</dbReference>
<dbReference type="Gene3D" id="3.30.830.10">
    <property type="entry name" value="Metalloenzyme, LuxS/M16 peptidase-like"/>
    <property type="match status" value="2"/>
</dbReference>
<evidence type="ECO:0000313" key="4">
    <source>
        <dbReference type="EMBL" id="WKW16537.1"/>
    </source>
</evidence>
<dbReference type="Pfam" id="PF00675">
    <property type="entry name" value="Peptidase_M16"/>
    <property type="match status" value="1"/>
</dbReference>
<feature type="domain" description="Peptidase M16 C-terminal" evidence="2">
    <location>
        <begin position="184"/>
        <end position="359"/>
    </location>
</feature>
<feature type="domain" description="Peptidase M16 N-terminal" evidence="1">
    <location>
        <begin position="31"/>
        <end position="173"/>
    </location>
</feature>
<dbReference type="InterPro" id="IPR050361">
    <property type="entry name" value="MPP/UQCRC_Complex"/>
</dbReference>
<dbReference type="Pfam" id="PF05193">
    <property type="entry name" value="Peptidase_M16_C"/>
    <property type="match status" value="1"/>
</dbReference>
<organism evidence="4 5">
    <name type="scientific">Pseudogemmatithrix spongiicola</name>
    <dbReference type="NCBI Taxonomy" id="3062599"/>
    <lineage>
        <taxon>Bacteria</taxon>
        <taxon>Pseudomonadati</taxon>
        <taxon>Gemmatimonadota</taxon>
        <taxon>Gemmatimonadia</taxon>
        <taxon>Gemmatimonadales</taxon>
        <taxon>Gemmatimonadaceae</taxon>
        <taxon>Pseudogemmatithrix</taxon>
    </lineage>
</organism>
<dbReference type="InterPro" id="IPR011249">
    <property type="entry name" value="Metalloenz_LuxS/M16"/>
</dbReference>
<dbReference type="RefSeq" id="WP_367886470.1">
    <property type="nucleotide sequence ID" value="NZ_CP130612.1"/>
</dbReference>
<gene>
    <name evidence="3" type="ORF">Strain138_002956</name>
    <name evidence="4" type="ORF">Strain318_002954</name>
</gene>
<dbReference type="KEGG" id="pspc:Strain318_002954"/>
<dbReference type="Proteomes" id="UP001229955">
    <property type="component" value="Chromosome"/>
</dbReference>
<dbReference type="InterPro" id="IPR007863">
    <property type="entry name" value="Peptidase_M16_C"/>
</dbReference>
<dbReference type="GO" id="GO:0046872">
    <property type="term" value="F:metal ion binding"/>
    <property type="evidence" value="ECO:0007669"/>
    <property type="project" value="InterPro"/>
</dbReference>
<dbReference type="PANTHER" id="PTHR11851:SF224">
    <property type="entry name" value="PROCESSING PROTEASE"/>
    <property type="match status" value="1"/>
</dbReference>
<keyword evidence="5" id="KW-1185">Reference proteome</keyword>
<protein>
    <submittedName>
        <fullName evidence="4">Pitrilysin family protein</fullName>
    </submittedName>
</protein>
<evidence type="ECO:0000259" key="2">
    <source>
        <dbReference type="Pfam" id="PF05193"/>
    </source>
</evidence>
<dbReference type="SUPFAM" id="SSF63411">
    <property type="entry name" value="LuxS/MPP-like metallohydrolase"/>
    <property type="match status" value="2"/>
</dbReference>
<accession>A0AA49Q6B5</accession>
<evidence type="ECO:0000259" key="1">
    <source>
        <dbReference type="Pfam" id="PF00675"/>
    </source>
</evidence>
<reference evidence="4" key="1">
    <citation type="submission" date="2023-07" db="EMBL/GenBank/DDBJ databases">
        <authorList>
            <person name="Haufschild T."/>
            <person name="Kallscheuer N."/>
            <person name="Hammer J."/>
            <person name="Kohn T."/>
            <person name="Kabuu M."/>
            <person name="Jogler M."/>
            <person name="Wohfarth N."/>
            <person name="Heuer A."/>
            <person name="Rohde M."/>
            <person name="van Teeseling M.C.F."/>
            <person name="Jogler C."/>
        </authorList>
    </citation>
    <scope>NUCLEOTIDE SEQUENCE</scope>
    <source>
        <strain evidence="3">Strain 138</strain>
        <strain evidence="4">Strain 318</strain>
    </source>
</reference>
<accession>A0AA49K2E2</accession>
<dbReference type="EMBL" id="CP130613">
    <property type="protein sequence ID" value="WKW16537.1"/>
    <property type="molecule type" value="Genomic_DNA"/>
</dbReference>